<dbReference type="SUPFAM" id="SSF47598">
    <property type="entry name" value="Ribbon-helix-helix"/>
    <property type="match status" value="1"/>
</dbReference>
<proteinExistence type="predicted"/>
<name>A0ABZ2LMS3_9BACT</name>
<accession>A0ABZ2LMS3</accession>
<feature type="domain" description="Antitoxin FitA-like ribbon-helix-helix" evidence="2">
    <location>
        <begin position="3"/>
        <end position="40"/>
    </location>
</feature>
<dbReference type="RefSeq" id="WP_394820550.1">
    <property type="nucleotide sequence ID" value="NZ_CP089984.1"/>
</dbReference>
<dbReference type="InterPro" id="IPR013321">
    <property type="entry name" value="Arc_rbn_hlx_hlx"/>
</dbReference>
<dbReference type="EMBL" id="CP089984">
    <property type="protein sequence ID" value="WXB10934.1"/>
    <property type="molecule type" value="Genomic_DNA"/>
</dbReference>
<evidence type="ECO:0000256" key="1">
    <source>
        <dbReference type="SAM" id="MobiDB-lite"/>
    </source>
</evidence>
<dbReference type="Proteomes" id="UP001370348">
    <property type="component" value="Chromosome"/>
</dbReference>
<evidence type="ECO:0000313" key="3">
    <source>
        <dbReference type="EMBL" id="WXB10934.1"/>
    </source>
</evidence>
<reference evidence="3 4" key="1">
    <citation type="submission" date="2021-12" db="EMBL/GenBank/DDBJ databases">
        <title>Discovery of the Pendulisporaceae a myxobacterial family with distinct sporulation behavior and unique specialized metabolism.</title>
        <authorList>
            <person name="Garcia R."/>
            <person name="Popoff A."/>
            <person name="Bader C.D."/>
            <person name="Loehr J."/>
            <person name="Walesch S."/>
            <person name="Walt C."/>
            <person name="Boldt J."/>
            <person name="Bunk B."/>
            <person name="Haeckl F.J.F.P.J."/>
            <person name="Gunesch A.P."/>
            <person name="Birkelbach J."/>
            <person name="Nuebel U."/>
            <person name="Pietschmann T."/>
            <person name="Bach T."/>
            <person name="Mueller R."/>
        </authorList>
    </citation>
    <scope>NUCLEOTIDE SEQUENCE [LARGE SCALE GENOMIC DNA]</scope>
    <source>
        <strain evidence="3 4">MSr11954</strain>
    </source>
</reference>
<gene>
    <name evidence="3" type="ORF">LZC94_23985</name>
</gene>
<evidence type="ECO:0000259" key="2">
    <source>
        <dbReference type="Pfam" id="PF22513"/>
    </source>
</evidence>
<sequence length="76" mass="8646">MKQLIVRNVEDAVVDALKQRAAKHGRSAEAEHREILKQALLARRTPSLKRHLLSMPNHGDDSDFDVPRSPARRVEL</sequence>
<organism evidence="3 4">
    <name type="scientific">Pendulispora albinea</name>
    <dbReference type="NCBI Taxonomy" id="2741071"/>
    <lineage>
        <taxon>Bacteria</taxon>
        <taxon>Pseudomonadati</taxon>
        <taxon>Myxococcota</taxon>
        <taxon>Myxococcia</taxon>
        <taxon>Myxococcales</taxon>
        <taxon>Sorangiineae</taxon>
        <taxon>Pendulisporaceae</taxon>
        <taxon>Pendulispora</taxon>
    </lineage>
</organism>
<dbReference type="Gene3D" id="1.10.1220.10">
    <property type="entry name" value="Met repressor-like"/>
    <property type="match status" value="1"/>
</dbReference>
<keyword evidence="4" id="KW-1185">Reference proteome</keyword>
<dbReference type="Pfam" id="PF22513">
    <property type="entry name" value="FitA-like_RHH"/>
    <property type="match status" value="1"/>
</dbReference>
<protein>
    <recommendedName>
        <fullName evidence="2">Antitoxin FitA-like ribbon-helix-helix domain-containing protein</fullName>
    </recommendedName>
</protein>
<evidence type="ECO:0000313" key="4">
    <source>
        <dbReference type="Proteomes" id="UP001370348"/>
    </source>
</evidence>
<dbReference type="InterPro" id="IPR010985">
    <property type="entry name" value="Ribbon_hlx_hlx"/>
</dbReference>
<feature type="region of interest" description="Disordered" evidence="1">
    <location>
        <begin position="52"/>
        <end position="76"/>
    </location>
</feature>
<dbReference type="InterPro" id="IPR053853">
    <property type="entry name" value="FitA-like_RHH"/>
</dbReference>